<dbReference type="AlphaFoldDB" id="A0A9P4N1D5"/>
<gene>
    <name evidence="7" type="ORF">CC78DRAFT_449290</name>
</gene>
<evidence type="ECO:0000256" key="2">
    <source>
        <dbReference type="ARBA" id="ARBA00022723"/>
    </source>
</evidence>
<dbReference type="GO" id="GO:0016491">
    <property type="term" value="F:oxidoreductase activity"/>
    <property type="evidence" value="ECO:0007669"/>
    <property type="project" value="UniProtKB-KW"/>
</dbReference>
<keyword evidence="4" id="KW-0408">Iron</keyword>
<dbReference type="OrthoDB" id="426882at2759"/>
<comment type="caution">
    <text evidence="7">The sequence shown here is derived from an EMBL/GenBank/DDBJ whole genome shotgun (WGS) entry which is preliminary data.</text>
</comment>
<dbReference type="GO" id="GO:0046872">
    <property type="term" value="F:metal ion binding"/>
    <property type="evidence" value="ECO:0007669"/>
    <property type="project" value="UniProtKB-KW"/>
</dbReference>
<keyword evidence="3" id="KW-0560">Oxidoreductase</keyword>
<keyword evidence="8" id="KW-1185">Reference proteome</keyword>
<dbReference type="GO" id="GO:0051537">
    <property type="term" value="F:2 iron, 2 sulfur cluster binding"/>
    <property type="evidence" value="ECO:0007669"/>
    <property type="project" value="UniProtKB-KW"/>
</dbReference>
<evidence type="ECO:0000313" key="8">
    <source>
        <dbReference type="Proteomes" id="UP000800093"/>
    </source>
</evidence>
<feature type="domain" description="Rieske" evidence="6">
    <location>
        <begin position="39"/>
        <end position="137"/>
    </location>
</feature>
<reference evidence="8" key="1">
    <citation type="journal article" date="2020" name="Stud. Mycol.">
        <title>101 Dothideomycetes genomes: A test case for predicting lifestyles and emergence of pathogens.</title>
        <authorList>
            <person name="Haridas S."/>
            <person name="Albert R."/>
            <person name="Binder M."/>
            <person name="Bloem J."/>
            <person name="LaButti K."/>
            <person name="Salamov A."/>
            <person name="Andreopoulos B."/>
            <person name="Baker S."/>
            <person name="Barry K."/>
            <person name="Bills G."/>
            <person name="Bluhm B."/>
            <person name="Cannon C."/>
            <person name="Castanera R."/>
            <person name="Culley D."/>
            <person name="Daum C."/>
            <person name="Ezra D."/>
            <person name="Gonzalez J."/>
            <person name="Henrissat B."/>
            <person name="Kuo A."/>
            <person name="Liang C."/>
            <person name="Lipzen A."/>
            <person name="Lutzoni F."/>
            <person name="Magnuson J."/>
            <person name="Mondo S."/>
            <person name="Nolan M."/>
            <person name="Ohm R."/>
            <person name="Pangilinan J."/>
            <person name="Park H.-J."/>
            <person name="Ramirez L."/>
            <person name="Alfaro M."/>
            <person name="Sun H."/>
            <person name="Tritt A."/>
            <person name="Yoshinaga Y."/>
            <person name="Zwiers L.-H."/>
            <person name="Turgeon B."/>
            <person name="Goodwin S."/>
            <person name="Spatafora J."/>
            <person name="Crous P."/>
            <person name="Grigoriev I."/>
        </authorList>
    </citation>
    <scope>NUCLEOTIDE SEQUENCE [LARGE SCALE GENOMIC DNA]</scope>
    <source>
        <strain evidence="8">CBS 304.66</strain>
    </source>
</reference>
<evidence type="ECO:0000256" key="5">
    <source>
        <dbReference type="ARBA" id="ARBA00023014"/>
    </source>
</evidence>
<dbReference type="EMBL" id="ML986657">
    <property type="protein sequence ID" value="KAF2261448.1"/>
    <property type="molecule type" value="Genomic_DNA"/>
</dbReference>
<dbReference type="Pfam" id="PF00355">
    <property type="entry name" value="Rieske"/>
    <property type="match status" value="1"/>
</dbReference>
<feature type="non-terminal residue" evidence="7">
    <location>
        <position position="1"/>
    </location>
</feature>
<dbReference type="CDD" id="cd03469">
    <property type="entry name" value="Rieske_RO_Alpha_N"/>
    <property type="match status" value="1"/>
</dbReference>
<evidence type="ECO:0000256" key="3">
    <source>
        <dbReference type="ARBA" id="ARBA00023002"/>
    </source>
</evidence>
<dbReference type="InterPro" id="IPR001663">
    <property type="entry name" value="Rng_hydr_dOase-A"/>
</dbReference>
<organism evidence="7 8">
    <name type="scientific">Lojkania enalia</name>
    <dbReference type="NCBI Taxonomy" id="147567"/>
    <lineage>
        <taxon>Eukaryota</taxon>
        <taxon>Fungi</taxon>
        <taxon>Dikarya</taxon>
        <taxon>Ascomycota</taxon>
        <taxon>Pezizomycotina</taxon>
        <taxon>Dothideomycetes</taxon>
        <taxon>Pleosporomycetidae</taxon>
        <taxon>Pleosporales</taxon>
        <taxon>Pleosporales incertae sedis</taxon>
        <taxon>Lojkania</taxon>
    </lineage>
</organism>
<dbReference type="PANTHER" id="PTHR43756:SF6">
    <property type="entry name" value="CLUSTER-BINDING PROTEIN, PUTATIVE (AFU_ORTHOLOGUE AFUA_6G03920)-RELATED"/>
    <property type="match status" value="1"/>
</dbReference>
<dbReference type="PANTHER" id="PTHR43756">
    <property type="entry name" value="CHOLINE MONOOXYGENASE, CHLOROPLASTIC"/>
    <property type="match status" value="1"/>
</dbReference>
<evidence type="ECO:0000313" key="7">
    <source>
        <dbReference type="EMBL" id="KAF2261448.1"/>
    </source>
</evidence>
<dbReference type="Gene3D" id="2.102.10.10">
    <property type="entry name" value="Rieske [2Fe-2S] iron-sulphur domain"/>
    <property type="match status" value="1"/>
</dbReference>
<dbReference type="SUPFAM" id="SSF50022">
    <property type="entry name" value="ISP domain"/>
    <property type="match status" value="1"/>
</dbReference>
<feature type="non-terminal residue" evidence="7">
    <location>
        <position position="345"/>
    </location>
</feature>
<dbReference type="PROSITE" id="PS51296">
    <property type="entry name" value="RIESKE"/>
    <property type="match status" value="1"/>
</dbReference>
<dbReference type="InterPro" id="IPR036922">
    <property type="entry name" value="Rieske_2Fe-2S_sf"/>
</dbReference>
<name>A0A9P4N1D5_9PLEO</name>
<sequence>VSKEPDLLDGWWTSEYLYSLERRAIFSKASFDRRSYITWICIAHRSRFTKPGDYISMELAGFPILIILGKDNIARAFHNVCRHRAYTITKKPSGSSLVLGCRYHGWSYNSKGDLVRAPHFDGVEGFNKSENGLFKIKTCTDKAGFIHINLEAGDLSHVPDCEEILEFANDFGINAQSTWLLGFEMNGAFNWKTIGIGTPAFSVGSASFMELVFSMFRRSPLNVDSGKMLYLAPSATVVAFPKSPMWATLTTLPGSATSCTIRCDVYSSKPLALKSADVGALKAYFNNYKEALEQSYFELKTTSPTEQPSLLPHLKTHLKLERLAGREIFPGRKEEGRSESFCRAE</sequence>
<keyword evidence="2" id="KW-0479">Metal-binding</keyword>
<accession>A0A9P4N1D5</accession>
<protein>
    <submittedName>
        <fullName evidence="7">ISP domain-containing protein</fullName>
    </submittedName>
</protein>
<evidence type="ECO:0000256" key="4">
    <source>
        <dbReference type="ARBA" id="ARBA00023004"/>
    </source>
</evidence>
<dbReference type="Proteomes" id="UP000800093">
    <property type="component" value="Unassembled WGS sequence"/>
</dbReference>
<keyword evidence="1" id="KW-0001">2Fe-2S</keyword>
<evidence type="ECO:0000256" key="1">
    <source>
        <dbReference type="ARBA" id="ARBA00022714"/>
    </source>
</evidence>
<proteinExistence type="predicted"/>
<evidence type="ECO:0000259" key="6">
    <source>
        <dbReference type="PROSITE" id="PS51296"/>
    </source>
</evidence>
<dbReference type="InterPro" id="IPR017941">
    <property type="entry name" value="Rieske_2Fe-2S"/>
</dbReference>
<dbReference type="PRINTS" id="PR00090">
    <property type="entry name" value="RNGDIOXGNASE"/>
</dbReference>
<keyword evidence="5" id="KW-0411">Iron-sulfur</keyword>